<protein>
    <submittedName>
        <fullName evidence="2">Uncharacterized protein</fullName>
    </submittedName>
</protein>
<evidence type="ECO:0000256" key="1">
    <source>
        <dbReference type="SAM" id="MobiDB-lite"/>
    </source>
</evidence>
<reference evidence="2" key="1">
    <citation type="submission" date="2022-11" db="EMBL/GenBank/DDBJ databases">
        <title>Centuries of genome instability and evolution in soft-shell clam transmissible cancer (bioRxiv).</title>
        <authorList>
            <person name="Hart S.F.M."/>
            <person name="Yonemitsu M.A."/>
            <person name="Giersch R.M."/>
            <person name="Beal B.F."/>
            <person name="Arriagada G."/>
            <person name="Davis B.W."/>
            <person name="Ostrander E.A."/>
            <person name="Goff S.P."/>
            <person name="Metzger M.J."/>
        </authorList>
    </citation>
    <scope>NUCLEOTIDE SEQUENCE</scope>
    <source>
        <strain evidence="2">MELC-2E11</strain>
        <tissue evidence="2">Siphon/mantle</tissue>
    </source>
</reference>
<keyword evidence="3" id="KW-1185">Reference proteome</keyword>
<feature type="region of interest" description="Disordered" evidence="1">
    <location>
        <begin position="149"/>
        <end position="181"/>
    </location>
</feature>
<accession>A0ABY7G7Z2</accession>
<gene>
    <name evidence="2" type="ORF">MAR_003615</name>
</gene>
<proteinExistence type="predicted"/>
<dbReference type="EMBL" id="CP111027">
    <property type="protein sequence ID" value="WAR30047.1"/>
    <property type="molecule type" value="Genomic_DNA"/>
</dbReference>
<feature type="compositionally biased region" description="Gly residues" evidence="1">
    <location>
        <begin position="149"/>
        <end position="174"/>
    </location>
</feature>
<sequence length="181" mass="17709">MQPDIMLVGINDGPENTAESTLASAETTTETASTILSTASVVGHGRHPVAIVTVPRANTAVNDGPKNTAESTLASAKTTTETASTILSTASVVGHGRHPVAIVTVPRANTAVFVFILIINVLFGSLGGGGGIGIGGRGNNGGSNYGSGGSHGGSNYGSGGSHGGSSYGGSGGSGVVDEYRK</sequence>
<dbReference type="Proteomes" id="UP001164746">
    <property type="component" value="Chromosome 16"/>
</dbReference>
<evidence type="ECO:0000313" key="2">
    <source>
        <dbReference type="EMBL" id="WAR30047.1"/>
    </source>
</evidence>
<evidence type="ECO:0000313" key="3">
    <source>
        <dbReference type="Proteomes" id="UP001164746"/>
    </source>
</evidence>
<name>A0ABY7G7Z2_MYAAR</name>
<organism evidence="2 3">
    <name type="scientific">Mya arenaria</name>
    <name type="common">Soft-shell clam</name>
    <dbReference type="NCBI Taxonomy" id="6604"/>
    <lineage>
        <taxon>Eukaryota</taxon>
        <taxon>Metazoa</taxon>
        <taxon>Spiralia</taxon>
        <taxon>Lophotrochozoa</taxon>
        <taxon>Mollusca</taxon>
        <taxon>Bivalvia</taxon>
        <taxon>Autobranchia</taxon>
        <taxon>Heteroconchia</taxon>
        <taxon>Euheterodonta</taxon>
        <taxon>Imparidentia</taxon>
        <taxon>Neoheterodontei</taxon>
        <taxon>Myida</taxon>
        <taxon>Myoidea</taxon>
        <taxon>Myidae</taxon>
        <taxon>Mya</taxon>
    </lineage>
</organism>